<sequence>MQAQKAGRVDINLKPEYLRGRVVALAERLQGAEGDEALQIVDELLGAAHQLIEISAGGAQ</sequence>
<keyword evidence="2" id="KW-1185">Reference proteome</keyword>
<organism evidence="1 2">
    <name type="scientific">Geobacter benzoatilyticus</name>
    <dbReference type="NCBI Taxonomy" id="2815309"/>
    <lineage>
        <taxon>Bacteria</taxon>
        <taxon>Pseudomonadati</taxon>
        <taxon>Thermodesulfobacteriota</taxon>
        <taxon>Desulfuromonadia</taxon>
        <taxon>Geobacterales</taxon>
        <taxon>Geobacteraceae</taxon>
        <taxon>Geobacter</taxon>
    </lineage>
</organism>
<evidence type="ECO:0000313" key="1">
    <source>
        <dbReference type="EMBL" id="QSV45011.1"/>
    </source>
</evidence>
<accession>A0ABX7Q0T3</accession>
<protein>
    <submittedName>
        <fullName evidence="1">Uncharacterized protein</fullName>
    </submittedName>
</protein>
<gene>
    <name evidence="1" type="ORF">JZM60_12745</name>
</gene>
<reference evidence="1 2" key="1">
    <citation type="submission" date="2021-03" db="EMBL/GenBank/DDBJ databases">
        <title>Geobacter metallireducens gen. nov. sp. nov., a microorganism capable of coupling the complete oxidation of organic compounds to the reduction of iron and other metals.</title>
        <authorList>
            <person name="Li Y."/>
        </authorList>
    </citation>
    <scope>NUCLEOTIDE SEQUENCE [LARGE SCALE GENOMIC DNA]</scope>
    <source>
        <strain evidence="1 2">Jerry-YX</strain>
    </source>
</reference>
<proteinExistence type="predicted"/>
<dbReference type="Proteomes" id="UP000663651">
    <property type="component" value="Chromosome"/>
</dbReference>
<evidence type="ECO:0000313" key="2">
    <source>
        <dbReference type="Proteomes" id="UP000663651"/>
    </source>
</evidence>
<dbReference type="RefSeq" id="WP_207162817.1">
    <property type="nucleotide sequence ID" value="NZ_CP071382.1"/>
</dbReference>
<name>A0ABX7Q0T3_9BACT</name>
<dbReference type="EMBL" id="CP071382">
    <property type="protein sequence ID" value="QSV45011.1"/>
    <property type="molecule type" value="Genomic_DNA"/>
</dbReference>